<dbReference type="PANTHER" id="PTHR43711">
    <property type="entry name" value="TWO-COMPONENT HISTIDINE KINASE"/>
    <property type="match status" value="1"/>
</dbReference>
<dbReference type="SUPFAM" id="SSF47384">
    <property type="entry name" value="Homodimeric domain of signal transducing histidine kinase"/>
    <property type="match status" value="1"/>
</dbReference>
<keyword evidence="9" id="KW-1185">Reference proteome</keyword>
<dbReference type="SMART" id="SM00388">
    <property type="entry name" value="HisKA"/>
    <property type="match status" value="1"/>
</dbReference>
<dbReference type="InterPro" id="IPR050736">
    <property type="entry name" value="Sensor_HK_Regulatory"/>
</dbReference>
<feature type="domain" description="PAC" evidence="7">
    <location>
        <begin position="1"/>
        <end position="32"/>
    </location>
</feature>
<reference evidence="8 9" key="1">
    <citation type="submission" date="2020-05" db="EMBL/GenBank/DDBJ databases">
        <title>Ramlibacter rhizophilus sp. nov., isolated from rhizosphere soil of national flower Mugunghwa from South Korea.</title>
        <authorList>
            <person name="Zheng-Fei Y."/>
            <person name="Huan T."/>
        </authorList>
    </citation>
    <scope>NUCLEOTIDE SEQUENCE [LARGE SCALE GENOMIC DNA]</scope>
    <source>
        <strain evidence="8 9">H242</strain>
    </source>
</reference>
<organism evidence="8 9">
    <name type="scientific">Ramlibacter terrae</name>
    <dbReference type="NCBI Taxonomy" id="2732511"/>
    <lineage>
        <taxon>Bacteria</taxon>
        <taxon>Pseudomonadati</taxon>
        <taxon>Pseudomonadota</taxon>
        <taxon>Betaproteobacteria</taxon>
        <taxon>Burkholderiales</taxon>
        <taxon>Comamonadaceae</taxon>
        <taxon>Ramlibacter</taxon>
    </lineage>
</organism>
<evidence type="ECO:0000313" key="8">
    <source>
        <dbReference type="EMBL" id="QJW83403.1"/>
    </source>
</evidence>
<evidence type="ECO:0000259" key="6">
    <source>
        <dbReference type="PROSITE" id="PS50109"/>
    </source>
</evidence>
<comment type="catalytic activity">
    <reaction evidence="1">
        <text>ATP + protein L-histidine = ADP + protein N-phospho-L-histidine.</text>
        <dbReference type="EC" id="2.7.13.3"/>
    </reaction>
</comment>
<evidence type="ECO:0000256" key="3">
    <source>
        <dbReference type="ARBA" id="ARBA00022679"/>
    </source>
</evidence>
<protein>
    <recommendedName>
        <fullName evidence="2">histidine kinase</fullName>
        <ecNumber evidence="2">2.7.13.3</ecNumber>
    </recommendedName>
</protein>
<sequence length="160" mass="17566">MALRGADGRPYRMAGSLIDISERKQSEILLQQSNRAKDEFLATLAHELRNPLAPLRTGLQILKKPGAPPQTLVRTLDTMDRQLTHMVRLIDDLLDISRINSGKIRLELGRTSLRAALQTALELSRPALDAAGHALHVELPDGEIELHGDGTRLAQPSATC</sequence>
<keyword evidence="3" id="KW-0808">Transferase</keyword>
<evidence type="ECO:0000256" key="4">
    <source>
        <dbReference type="ARBA" id="ARBA00022777"/>
    </source>
</evidence>
<dbReference type="PROSITE" id="PS50113">
    <property type="entry name" value="PAC"/>
    <property type="match status" value="1"/>
</dbReference>
<dbReference type="GO" id="GO:0016301">
    <property type="term" value="F:kinase activity"/>
    <property type="evidence" value="ECO:0007669"/>
    <property type="project" value="UniProtKB-KW"/>
</dbReference>
<dbReference type="InterPro" id="IPR036890">
    <property type="entry name" value="HATPase_C_sf"/>
</dbReference>
<keyword evidence="5" id="KW-0902">Two-component regulatory system</keyword>
<name>A0ABX6P016_9BURK</name>
<dbReference type="InterPro" id="IPR000700">
    <property type="entry name" value="PAS-assoc_C"/>
</dbReference>
<evidence type="ECO:0000259" key="7">
    <source>
        <dbReference type="PROSITE" id="PS50113"/>
    </source>
</evidence>
<dbReference type="Gene3D" id="1.10.287.130">
    <property type="match status" value="1"/>
</dbReference>
<dbReference type="SUPFAM" id="SSF55874">
    <property type="entry name" value="ATPase domain of HSP90 chaperone/DNA topoisomerase II/histidine kinase"/>
    <property type="match status" value="1"/>
</dbReference>
<dbReference type="PANTHER" id="PTHR43711:SF1">
    <property type="entry name" value="HISTIDINE KINASE 1"/>
    <property type="match status" value="1"/>
</dbReference>
<dbReference type="CDD" id="cd00082">
    <property type="entry name" value="HisKA"/>
    <property type="match status" value="1"/>
</dbReference>
<gene>
    <name evidence="8" type="ORF">HK414_01980</name>
</gene>
<dbReference type="Pfam" id="PF00512">
    <property type="entry name" value="HisKA"/>
    <property type="match status" value="1"/>
</dbReference>
<dbReference type="InterPro" id="IPR003661">
    <property type="entry name" value="HisK_dim/P_dom"/>
</dbReference>
<accession>A0ABX6P016</accession>
<dbReference type="EC" id="2.7.13.3" evidence="2"/>
<keyword evidence="4 8" id="KW-0418">Kinase</keyword>
<dbReference type="Proteomes" id="UP000500826">
    <property type="component" value="Chromosome"/>
</dbReference>
<evidence type="ECO:0000256" key="1">
    <source>
        <dbReference type="ARBA" id="ARBA00000085"/>
    </source>
</evidence>
<dbReference type="EMBL" id="CP053418">
    <property type="protein sequence ID" value="QJW83403.1"/>
    <property type="molecule type" value="Genomic_DNA"/>
</dbReference>
<dbReference type="InterPro" id="IPR005467">
    <property type="entry name" value="His_kinase_dom"/>
</dbReference>
<dbReference type="InterPro" id="IPR036097">
    <property type="entry name" value="HisK_dim/P_sf"/>
</dbReference>
<evidence type="ECO:0000313" key="9">
    <source>
        <dbReference type="Proteomes" id="UP000500826"/>
    </source>
</evidence>
<feature type="domain" description="Histidine kinase" evidence="6">
    <location>
        <begin position="43"/>
        <end position="160"/>
    </location>
</feature>
<dbReference type="PROSITE" id="PS50109">
    <property type="entry name" value="HIS_KIN"/>
    <property type="match status" value="1"/>
</dbReference>
<evidence type="ECO:0000256" key="5">
    <source>
        <dbReference type="ARBA" id="ARBA00023012"/>
    </source>
</evidence>
<proteinExistence type="predicted"/>
<evidence type="ECO:0000256" key="2">
    <source>
        <dbReference type="ARBA" id="ARBA00012438"/>
    </source>
</evidence>